<dbReference type="InterPro" id="IPR019734">
    <property type="entry name" value="TPR_rpt"/>
</dbReference>
<dbReference type="Pfam" id="PF14559">
    <property type="entry name" value="TPR_19"/>
    <property type="match status" value="1"/>
</dbReference>
<proteinExistence type="predicted"/>
<dbReference type="SUPFAM" id="SSF48452">
    <property type="entry name" value="TPR-like"/>
    <property type="match status" value="1"/>
</dbReference>
<name>A0ABP8H3W7_9BURK</name>
<dbReference type="CDD" id="cd02440">
    <property type="entry name" value="AdoMet_MTases"/>
    <property type="match status" value="1"/>
</dbReference>
<comment type="caution">
    <text evidence="5">The sequence shown here is derived from an EMBL/GenBank/DDBJ whole genome shotgun (WGS) entry which is preliminary data.</text>
</comment>
<evidence type="ECO:0000256" key="1">
    <source>
        <dbReference type="ARBA" id="ARBA00022737"/>
    </source>
</evidence>
<dbReference type="InterPro" id="IPR029063">
    <property type="entry name" value="SAM-dependent_MTases_sf"/>
</dbReference>
<keyword evidence="2 3" id="KW-0802">TPR repeat</keyword>
<organism evidence="5 6">
    <name type="scientific">Variovorax defluvii</name>
    <dbReference type="NCBI Taxonomy" id="913761"/>
    <lineage>
        <taxon>Bacteria</taxon>
        <taxon>Pseudomonadati</taxon>
        <taxon>Pseudomonadota</taxon>
        <taxon>Betaproteobacteria</taxon>
        <taxon>Burkholderiales</taxon>
        <taxon>Comamonadaceae</taxon>
        <taxon>Variovorax</taxon>
    </lineage>
</organism>
<dbReference type="Pfam" id="PF13432">
    <property type="entry name" value="TPR_16"/>
    <property type="match status" value="1"/>
</dbReference>
<dbReference type="Gene3D" id="3.40.50.150">
    <property type="entry name" value="Vaccinia Virus protein VP39"/>
    <property type="match status" value="1"/>
</dbReference>
<dbReference type="SUPFAM" id="SSF53335">
    <property type="entry name" value="S-adenosyl-L-methionine-dependent methyltransferases"/>
    <property type="match status" value="1"/>
</dbReference>
<dbReference type="Gene3D" id="1.25.40.10">
    <property type="entry name" value="Tetratricopeptide repeat domain"/>
    <property type="match status" value="2"/>
</dbReference>
<gene>
    <name evidence="5" type="ORF">GCM10023165_09310</name>
</gene>
<keyword evidence="6" id="KW-1185">Reference proteome</keyword>
<sequence length="403" mass="44454">MPPQDAFEKARQLFLDGLQAFQAQRYAAAEQLFQSSLALLPGRVSTLINLAATQVKLGRPQDALAAAEQVLAIEPGHADAWFHKATALSQLGHHQAALAGYEEVLKIGTLPAAEPWCRHGQTLQALDQPERALASYDRALAADPKLAQAWSNRGGILREMHRHEEAAEAFRQALAHGADAELHRYYLASVSPQPLPPTAPAQYVETLFDDYADDFDAHLVDVLGYRAHSTLVGHLAGLNRGPYKSALDMGCGTGLCAPLLKPMTRRLAGVDLSSLMLEKARALHLYDELAHADIVAHLRQTDARHDLVVSADVFIYVGDLDPVFAALEAVMEPGGLFCFSAECASSERPDFELLPSLRYAHSERYLRALAERRGFDWLRLVRAPIREDQRSSIPGLYVYLQRR</sequence>
<feature type="domain" description="Methyltransferase type 11" evidence="4">
    <location>
        <begin position="247"/>
        <end position="339"/>
    </location>
</feature>
<dbReference type="SMART" id="SM00028">
    <property type="entry name" value="TPR"/>
    <property type="match status" value="5"/>
</dbReference>
<dbReference type="PROSITE" id="PS50005">
    <property type="entry name" value="TPR"/>
    <property type="match status" value="2"/>
</dbReference>
<accession>A0ABP8H3W7</accession>
<dbReference type="InterPro" id="IPR013216">
    <property type="entry name" value="Methyltransf_11"/>
</dbReference>
<dbReference type="InterPro" id="IPR051685">
    <property type="entry name" value="Ycf3/AcsC/BcsC/TPR_MFPF"/>
</dbReference>
<dbReference type="InterPro" id="IPR011990">
    <property type="entry name" value="TPR-like_helical_dom_sf"/>
</dbReference>
<evidence type="ECO:0000259" key="4">
    <source>
        <dbReference type="Pfam" id="PF08241"/>
    </source>
</evidence>
<dbReference type="PANTHER" id="PTHR44943:SF8">
    <property type="entry name" value="TPR REPEAT-CONTAINING PROTEIN MJ0263"/>
    <property type="match status" value="1"/>
</dbReference>
<feature type="repeat" description="TPR" evidence="3">
    <location>
        <begin position="113"/>
        <end position="146"/>
    </location>
</feature>
<dbReference type="PANTHER" id="PTHR44943">
    <property type="entry name" value="CELLULOSE SYNTHASE OPERON PROTEIN C"/>
    <property type="match status" value="1"/>
</dbReference>
<dbReference type="EMBL" id="BAABGJ010000008">
    <property type="protein sequence ID" value="GAA4333884.1"/>
    <property type="molecule type" value="Genomic_DNA"/>
</dbReference>
<feature type="repeat" description="TPR" evidence="3">
    <location>
        <begin position="147"/>
        <end position="180"/>
    </location>
</feature>
<dbReference type="RefSeq" id="WP_345536210.1">
    <property type="nucleotide sequence ID" value="NZ_BAABGJ010000008.1"/>
</dbReference>
<dbReference type="Proteomes" id="UP001500975">
    <property type="component" value="Unassembled WGS sequence"/>
</dbReference>
<dbReference type="Pfam" id="PF08241">
    <property type="entry name" value="Methyltransf_11"/>
    <property type="match status" value="1"/>
</dbReference>
<evidence type="ECO:0000313" key="6">
    <source>
        <dbReference type="Proteomes" id="UP001500975"/>
    </source>
</evidence>
<evidence type="ECO:0000313" key="5">
    <source>
        <dbReference type="EMBL" id="GAA4333884.1"/>
    </source>
</evidence>
<evidence type="ECO:0000256" key="3">
    <source>
        <dbReference type="PROSITE-ProRule" id="PRU00339"/>
    </source>
</evidence>
<evidence type="ECO:0000256" key="2">
    <source>
        <dbReference type="ARBA" id="ARBA00022803"/>
    </source>
</evidence>
<protein>
    <submittedName>
        <fullName evidence="5">Tetratricopeptide repeat protein</fullName>
    </submittedName>
</protein>
<keyword evidence="1" id="KW-0677">Repeat</keyword>
<reference evidence="6" key="1">
    <citation type="journal article" date="2019" name="Int. J. Syst. Evol. Microbiol.">
        <title>The Global Catalogue of Microorganisms (GCM) 10K type strain sequencing project: providing services to taxonomists for standard genome sequencing and annotation.</title>
        <authorList>
            <consortium name="The Broad Institute Genomics Platform"/>
            <consortium name="The Broad Institute Genome Sequencing Center for Infectious Disease"/>
            <person name="Wu L."/>
            <person name="Ma J."/>
        </authorList>
    </citation>
    <scope>NUCLEOTIDE SEQUENCE [LARGE SCALE GENOMIC DNA]</scope>
    <source>
        <strain evidence="6">JCM 17804</strain>
    </source>
</reference>